<evidence type="ECO:0000256" key="3">
    <source>
        <dbReference type="ARBA" id="ARBA00022475"/>
    </source>
</evidence>
<dbReference type="RefSeq" id="WP_273930979.1">
    <property type="nucleotide sequence ID" value="NZ_JAQSLJ010000003.1"/>
</dbReference>
<dbReference type="EMBL" id="JAULJQ010000002">
    <property type="protein sequence ID" value="MDO2408960.1"/>
    <property type="molecule type" value="Genomic_DNA"/>
</dbReference>
<dbReference type="Pfam" id="PF01027">
    <property type="entry name" value="Bax1-I"/>
    <property type="match status" value="1"/>
</dbReference>
<feature type="transmembrane region" description="Helical" evidence="7">
    <location>
        <begin position="95"/>
        <end position="119"/>
    </location>
</feature>
<dbReference type="PROSITE" id="PS01243">
    <property type="entry name" value="BI1"/>
    <property type="match status" value="1"/>
</dbReference>
<evidence type="ECO:0000256" key="1">
    <source>
        <dbReference type="ARBA" id="ARBA00004651"/>
    </source>
</evidence>
<gene>
    <name evidence="8" type="ORF">Q2362_02450</name>
</gene>
<feature type="transmembrane region" description="Helical" evidence="7">
    <location>
        <begin position="125"/>
        <end position="145"/>
    </location>
</feature>
<dbReference type="InterPro" id="IPR006213">
    <property type="entry name" value="Bax_inhbtr1_CS"/>
</dbReference>
<feature type="transmembrane region" description="Helical" evidence="7">
    <location>
        <begin position="180"/>
        <end position="198"/>
    </location>
</feature>
<evidence type="ECO:0000313" key="8">
    <source>
        <dbReference type="EMBL" id="MDO2408960.1"/>
    </source>
</evidence>
<proteinExistence type="inferred from homology"/>
<keyword evidence="6 7" id="KW-0472">Membrane</keyword>
<evidence type="ECO:0000256" key="2">
    <source>
        <dbReference type="ARBA" id="ARBA00010350"/>
    </source>
</evidence>
<protein>
    <submittedName>
        <fullName evidence="8">Bax inhibitor-1/YccA family protein</fullName>
    </submittedName>
</protein>
<keyword evidence="5 7" id="KW-1133">Transmembrane helix</keyword>
<feature type="transmembrane region" description="Helical" evidence="7">
    <location>
        <begin position="157"/>
        <end position="174"/>
    </location>
</feature>
<feature type="transmembrane region" description="Helical" evidence="7">
    <location>
        <begin position="70"/>
        <end position="88"/>
    </location>
</feature>
<dbReference type="PANTHER" id="PTHR23291:SF115">
    <property type="entry name" value="MODULATOR OF FTSH PROTEASE YCCA"/>
    <property type="match status" value="1"/>
</dbReference>
<feature type="transmembrane region" description="Helical" evidence="7">
    <location>
        <begin position="210"/>
        <end position="233"/>
    </location>
</feature>
<feature type="transmembrane region" description="Helical" evidence="7">
    <location>
        <begin position="41"/>
        <end position="58"/>
    </location>
</feature>
<dbReference type="CDD" id="cd10432">
    <property type="entry name" value="BI-1-like_bacterial"/>
    <property type="match status" value="1"/>
</dbReference>
<evidence type="ECO:0000256" key="7">
    <source>
        <dbReference type="RuleBase" id="RU004379"/>
    </source>
</evidence>
<organism evidence="8 9">
    <name type="scientific">Campylobacter magnus</name>
    <dbReference type="NCBI Taxonomy" id="3026462"/>
    <lineage>
        <taxon>Bacteria</taxon>
        <taxon>Pseudomonadati</taxon>
        <taxon>Campylobacterota</taxon>
        <taxon>Epsilonproteobacteria</taxon>
        <taxon>Campylobacterales</taxon>
        <taxon>Campylobacteraceae</taxon>
        <taxon>Campylobacter</taxon>
    </lineage>
</organism>
<dbReference type="PANTHER" id="PTHR23291">
    <property type="entry name" value="BAX INHIBITOR-RELATED"/>
    <property type="match status" value="1"/>
</dbReference>
<comment type="caution">
    <text evidence="8">The sequence shown here is derived from an EMBL/GenBank/DDBJ whole genome shotgun (WGS) entry which is preliminary data.</text>
</comment>
<dbReference type="Proteomes" id="UP001171111">
    <property type="component" value="Unassembled WGS sequence"/>
</dbReference>
<keyword evidence="9" id="KW-1185">Reference proteome</keyword>
<dbReference type="InterPro" id="IPR006214">
    <property type="entry name" value="Bax_inhibitor_1-related"/>
</dbReference>
<name>A0ABT8T6C8_9BACT</name>
<keyword evidence="4 7" id="KW-0812">Transmembrane</keyword>
<comment type="subcellular location">
    <subcellularLocation>
        <location evidence="1">Cell membrane</location>
        <topology evidence="1">Multi-pass membrane protein</topology>
    </subcellularLocation>
</comment>
<evidence type="ECO:0000256" key="4">
    <source>
        <dbReference type="ARBA" id="ARBA00022692"/>
    </source>
</evidence>
<evidence type="ECO:0000256" key="6">
    <source>
        <dbReference type="ARBA" id="ARBA00023136"/>
    </source>
</evidence>
<accession>A0ABT8T6C8</accession>
<keyword evidence="3" id="KW-1003">Cell membrane</keyword>
<reference evidence="8 9" key="1">
    <citation type="submission" date="2023-06" db="EMBL/GenBank/DDBJ databases">
        <title>Campylobacter magnum sp. nov., isolated from cecal contents of domestic pigs (Sus scrofa domesticus).</title>
        <authorList>
            <person name="Papic B."/>
            <person name="Gruntar I."/>
        </authorList>
    </citation>
    <scope>NUCLEOTIDE SEQUENCE [LARGE SCALE GENOMIC DNA]</scope>
    <source>
        <strain evidence="9">34484-21</strain>
    </source>
</reference>
<evidence type="ECO:0000256" key="5">
    <source>
        <dbReference type="ARBA" id="ARBA00022989"/>
    </source>
</evidence>
<evidence type="ECO:0000313" key="9">
    <source>
        <dbReference type="Proteomes" id="UP001171111"/>
    </source>
</evidence>
<comment type="similarity">
    <text evidence="2 7">Belongs to the BI1 family.</text>
</comment>
<sequence length="240" mass="25501">MSLYNRNMPQNNYESSAFGGAFEQSAQREATSARATFVKQTYQLLAASLLAATAGAYIGTNSASLLSGGAYWIAVIAEFACLFGLMYARKNAKLALILLFAFTFISGLVLGPTLARYIGAGMGNVITQAFLMTTVAFGGLSVFAMNTKRDFSAMGKFLFIALIVIVVASLINIFVGSSMLSLAVSGAGALIFSGYILYDTQNIIRGAYDSPVLAAVSLYLDILNLFISLLHILGALNNNK</sequence>